<dbReference type="CDD" id="cd05379">
    <property type="entry name" value="CAP_bacterial"/>
    <property type="match status" value="1"/>
</dbReference>
<evidence type="ECO:0000313" key="4">
    <source>
        <dbReference type="Proteomes" id="UP001596071"/>
    </source>
</evidence>
<evidence type="ECO:0000313" key="3">
    <source>
        <dbReference type="EMBL" id="MFC5602065.1"/>
    </source>
</evidence>
<sequence length="376" mass="43075">MKRILLFIIFIVALYLAKPLWEEPVSKYVDLSFLNPVDEKIENVLEKEPVTSTMNSILNTVDKFFLYISSKSSEVEQMIPDKVARPILDKPDHSAMSIHNIEIGATEEQVKAELGEPKSYSLNEYGTEWFTYHEDYQNFVMISFDEKSKVNAIYTNDDLISSKAGIQYGTPKADVRKAYGEPMKEIRKGLSIYVLQENEGMDLFKVGDVYMYVFYDLHQNETVTAIQLITTALEQRKSGMYAGGDVSLRNGFEQQLFDLTNAARVRHGRSILQWDDAISETARKHSQDMAINDYFSHENLQGLSPFDRMKADHIKFRRAGENLAYGQSSSIFAHEGLMNSKGHRENILIKDYSHLGIGVAFNEKSQPYYTENFFLP</sequence>
<dbReference type="Pfam" id="PF00188">
    <property type="entry name" value="CAP"/>
    <property type="match status" value="1"/>
</dbReference>
<evidence type="ECO:0000259" key="2">
    <source>
        <dbReference type="Pfam" id="PF14504"/>
    </source>
</evidence>
<dbReference type="Proteomes" id="UP001596071">
    <property type="component" value="Unassembled WGS sequence"/>
</dbReference>
<feature type="domain" description="CAP-associated" evidence="2">
    <location>
        <begin position="103"/>
        <end position="237"/>
    </location>
</feature>
<organism evidence="3 4">
    <name type="scientific">Sporosarcina koreensis</name>
    <dbReference type="NCBI Taxonomy" id="334735"/>
    <lineage>
        <taxon>Bacteria</taxon>
        <taxon>Bacillati</taxon>
        <taxon>Bacillota</taxon>
        <taxon>Bacilli</taxon>
        <taxon>Bacillales</taxon>
        <taxon>Caryophanaceae</taxon>
        <taxon>Sporosarcina</taxon>
    </lineage>
</organism>
<comment type="caution">
    <text evidence="3">The sequence shown here is derived from an EMBL/GenBank/DDBJ whole genome shotgun (WGS) entry which is preliminary data.</text>
</comment>
<dbReference type="InterPro" id="IPR035940">
    <property type="entry name" value="CAP_sf"/>
</dbReference>
<keyword evidence="4" id="KW-1185">Reference proteome</keyword>
<protein>
    <submittedName>
        <fullName evidence="3">CAP-associated domain-containing protein</fullName>
    </submittedName>
</protein>
<dbReference type="EMBL" id="JBHSNP010000002">
    <property type="protein sequence ID" value="MFC5602065.1"/>
    <property type="molecule type" value="Genomic_DNA"/>
</dbReference>
<dbReference type="Pfam" id="PF14504">
    <property type="entry name" value="CAP_assoc_N"/>
    <property type="match status" value="1"/>
</dbReference>
<name>A0ABW0TUG7_9BACL</name>
<dbReference type="SUPFAM" id="SSF55797">
    <property type="entry name" value="PR-1-like"/>
    <property type="match status" value="1"/>
</dbReference>
<feature type="domain" description="SCP" evidence="1">
    <location>
        <begin position="257"/>
        <end position="370"/>
    </location>
</feature>
<evidence type="ECO:0000259" key="1">
    <source>
        <dbReference type="Pfam" id="PF00188"/>
    </source>
</evidence>
<dbReference type="RefSeq" id="WP_381441763.1">
    <property type="nucleotide sequence ID" value="NZ_JBHSNP010000002.1"/>
</dbReference>
<accession>A0ABW0TUG7</accession>
<dbReference type="InterPro" id="IPR029410">
    <property type="entry name" value="CAP_assoc"/>
</dbReference>
<dbReference type="Gene3D" id="3.40.33.10">
    <property type="entry name" value="CAP"/>
    <property type="match status" value="1"/>
</dbReference>
<dbReference type="InterPro" id="IPR014044">
    <property type="entry name" value="CAP_dom"/>
</dbReference>
<reference evidence="4" key="1">
    <citation type="journal article" date="2019" name="Int. J. Syst. Evol. Microbiol.">
        <title>The Global Catalogue of Microorganisms (GCM) 10K type strain sequencing project: providing services to taxonomists for standard genome sequencing and annotation.</title>
        <authorList>
            <consortium name="The Broad Institute Genomics Platform"/>
            <consortium name="The Broad Institute Genome Sequencing Center for Infectious Disease"/>
            <person name="Wu L."/>
            <person name="Ma J."/>
        </authorList>
    </citation>
    <scope>NUCLEOTIDE SEQUENCE [LARGE SCALE GENOMIC DNA]</scope>
    <source>
        <strain evidence="4">KACC 11299</strain>
    </source>
</reference>
<gene>
    <name evidence="3" type="ORF">ACFPTP_02140</name>
</gene>
<dbReference type="PANTHER" id="PTHR31157">
    <property type="entry name" value="SCP DOMAIN-CONTAINING PROTEIN"/>
    <property type="match status" value="1"/>
</dbReference>
<dbReference type="PANTHER" id="PTHR31157:SF1">
    <property type="entry name" value="SCP DOMAIN-CONTAINING PROTEIN"/>
    <property type="match status" value="1"/>
</dbReference>
<proteinExistence type="predicted"/>